<reference evidence="2" key="1">
    <citation type="submission" date="2023-03" db="EMBL/GenBank/DDBJ databases">
        <title>Chromosome-scale reference genome and RAD-based genetic map of yellow starthistle (Centaurea solstitialis) reveal putative structural variation and QTLs associated with invader traits.</title>
        <authorList>
            <person name="Reatini B."/>
            <person name="Cang F.A."/>
            <person name="Jiang Q."/>
            <person name="Mckibben M.T.W."/>
            <person name="Barker M.S."/>
            <person name="Rieseberg L.H."/>
            <person name="Dlugosch K.M."/>
        </authorList>
    </citation>
    <scope>NUCLEOTIDE SEQUENCE</scope>
    <source>
        <strain evidence="2">CAN-66</strain>
        <tissue evidence="2">Leaf</tissue>
    </source>
</reference>
<dbReference type="PANTHER" id="PTHR33144">
    <property type="entry name" value="OS10G0409366 PROTEIN-RELATED"/>
    <property type="match status" value="1"/>
</dbReference>
<sequence length="352" mass="40265">MDVTPVLESREVEEDEDENDMVMRKRLNIISNCEEQQPTQEEHQVGQQTISGHFSEEETQSTPIACLPKKKQAVWDLENNMRIVVTFDSTGQPVRDEGNELTKFLGTLVRMSQHVSIGVEDWRKISHSKKEDLWNIVKQKFSFIPVESRDIKKWVLSDMGLKWKSWKYELKTKSFDPSLTVDEIVATVTDSQVDKLQFKKLVTSWFSEESQNKRIRSKFKEPHVTGTKSFARLIDEETKRNGVRPSRATTYRQSRTRKDGSIVNAFVVEVVDKLQCISDTSSGSSTQMGVINWKNDELAKVKGREKGGRVRCLGKVVIAKGEGSCSTQDQVPILKAHINELEDERNERKTSG</sequence>
<accession>A0AA38T8W1</accession>
<evidence type="ECO:0000313" key="2">
    <source>
        <dbReference type="EMBL" id="KAJ9556529.1"/>
    </source>
</evidence>
<gene>
    <name evidence="2" type="ORF">OSB04_011143</name>
</gene>
<protein>
    <recommendedName>
        <fullName evidence="4">Transposase</fullName>
    </recommendedName>
</protein>
<proteinExistence type="predicted"/>
<dbReference type="EMBL" id="JARYMX010000003">
    <property type="protein sequence ID" value="KAJ9556529.1"/>
    <property type="molecule type" value="Genomic_DNA"/>
</dbReference>
<keyword evidence="3" id="KW-1185">Reference proteome</keyword>
<dbReference type="PANTHER" id="PTHR33144:SF50">
    <property type="entry name" value="OS03G0714750 PROTEIN"/>
    <property type="match status" value="1"/>
</dbReference>
<evidence type="ECO:0008006" key="4">
    <source>
        <dbReference type="Google" id="ProtNLM"/>
    </source>
</evidence>
<dbReference type="Proteomes" id="UP001172457">
    <property type="component" value="Chromosome 3"/>
</dbReference>
<feature type="compositionally biased region" description="Polar residues" evidence="1">
    <location>
        <begin position="35"/>
        <end position="52"/>
    </location>
</feature>
<dbReference type="Pfam" id="PF03004">
    <property type="entry name" value="Transposase_24"/>
    <property type="match status" value="1"/>
</dbReference>
<dbReference type="InterPro" id="IPR004252">
    <property type="entry name" value="Probable_transposase_24"/>
</dbReference>
<name>A0AA38T8W1_9ASTR</name>
<evidence type="ECO:0000256" key="1">
    <source>
        <dbReference type="SAM" id="MobiDB-lite"/>
    </source>
</evidence>
<comment type="caution">
    <text evidence="2">The sequence shown here is derived from an EMBL/GenBank/DDBJ whole genome shotgun (WGS) entry which is preliminary data.</text>
</comment>
<feature type="region of interest" description="Disordered" evidence="1">
    <location>
        <begin position="35"/>
        <end position="61"/>
    </location>
</feature>
<evidence type="ECO:0000313" key="3">
    <source>
        <dbReference type="Proteomes" id="UP001172457"/>
    </source>
</evidence>
<dbReference type="AlphaFoldDB" id="A0AA38T8W1"/>
<organism evidence="2 3">
    <name type="scientific">Centaurea solstitialis</name>
    <name type="common">yellow star-thistle</name>
    <dbReference type="NCBI Taxonomy" id="347529"/>
    <lineage>
        <taxon>Eukaryota</taxon>
        <taxon>Viridiplantae</taxon>
        <taxon>Streptophyta</taxon>
        <taxon>Embryophyta</taxon>
        <taxon>Tracheophyta</taxon>
        <taxon>Spermatophyta</taxon>
        <taxon>Magnoliopsida</taxon>
        <taxon>eudicotyledons</taxon>
        <taxon>Gunneridae</taxon>
        <taxon>Pentapetalae</taxon>
        <taxon>asterids</taxon>
        <taxon>campanulids</taxon>
        <taxon>Asterales</taxon>
        <taxon>Asteraceae</taxon>
        <taxon>Carduoideae</taxon>
        <taxon>Cardueae</taxon>
        <taxon>Centaureinae</taxon>
        <taxon>Centaurea</taxon>
    </lineage>
</organism>